<dbReference type="Pfam" id="PF13843">
    <property type="entry name" value="DDE_Tnp_1_7"/>
    <property type="match status" value="1"/>
</dbReference>
<dbReference type="PANTHER" id="PTHR46599">
    <property type="entry name" value="PIGGYBAC TRANSPOSABLE ELEMENT-DERIVED PROTEIN 4"/>
    <property type="match status" value="1"/>
</dbReference>
<dbReference type="EMBL" id="JARBHB010000002">
    <property type="protein sequence ID" value="KAJ8892683.1"/>
    <property type="molecule type" value="Genomic_DNA"/>
</dbReference>
<proteinExistence type="predicted"/>
<dbReference type="Proteomes" id="UP001159363">
    <property type="component" value="Chromosome 2"/>
</dbReference>
<evidence type="ECO:0000313" key="3">
    <source>
        <dbReference type="Proteomes" id="UP001159363"/>
    </source>
</evidence>
<keyword evidence="3" id="KW-1185">Reference proteome</keyword>
<feature type="domain" description="PiggyBac transposable element-derived protein" evidence="1">
    <location>
        <begin position="1"/>
        <end position="89"/>
    </location>
</feature>
<sequence>MSRVGFLLILNYIHFCHNDTSNTNDRLYKLRYLVTIVTPNFQKYLKLGEKLVFDESGLPFFRQYITNKRHKYGVKVYKLCTDEGYIYNFKWRERKNVLMLTTIENHDLSLVNTGKVRKHVGVTKTQCVLYYNAAKKWVNISDQMSSYYSVLRKTQKWYEIVAFELLFGAATRNYWLLFKAKRVLHHYLQFKEIPAKCFVAGETQLERPRALRRIHTLAEGVPKKRRKCCGCYEKLRRVMTSRDADNK</sequence>
<evidence type="ECO:0000259" key="1">
    <source>
        <dbReference type="Pfam" id="PF13843"/>
    </source>
</evidence>
<dbReference type="PANTHER" id="PTHR46599:SF3">
    <property type="entry name" value="PIGGYBAC TRANSPOSABLE ELEMENT-DERIVED PROTEIN 4"/>
    <property type="match status" value="1"/>
</dbReference>
<dbReference type="InterPro" id="IPR029526">
    <property type="entry name" value="PGBD"/>
</dbReference>
<evidence type="ECO:0000313" key="2">
    <source>
        <dbReference type="EMBL" id="KAJ8892683.1"/>
    </source>
</evidence>
<accession>A0ABQ9I7Q9</accession>
<reference evidence="2 3" key="1">
    <citation type="submission" date="2023-02" db="EMBL/GenBank/DDBJ databases">
        <title>LHISI_Scaffold_Assembly.</title>
        <authorList>
            <person name="Stuart O.P."/>
            <person name="Cleave R."/>
            <person name="Magrath M.J.L."/>
            <person name="Mikheyev A.S."/>
        </authorList>
    </citation>
    <scope>NUCLEOTIDE SEQUENCE [LARGE SCALE GENOMIC DNA]</scope>
    <source>
        <strain evidence="2">Daus_M_001</strain>
        <tissue evidence="2">Leg muscle</tissue>
    </source>
</reference>
<comment type="caution">
    <text evidence="2">The sequence shown here is derived from an EMBL/GenBank/DDBJ whole genome shotgun (WGS) entry which is preliminary data.</text>
</comment>
<gene>
    <name evidence="2" type="ORF">PR048_005264</name>
</gene>
<feature type="non-terminal residue" evidence="2">
    <location>
        <position position="247"/>
    </location>
</feature>
<name>A0ABQ9I7Q9_9NEOP</name>
<organism evidence="2 3">
    <name type="scientific">Dryococelus australis</name>
    <dbReference type="NCBI Taxonomy" id="614101"/>
    <lineage>
        <taxon>Eukaryota</taxon>
        <taxon>Metazoa</taxon>
        <taxon>Ecdysozoa</taxon>
        <taxon>Arthropoda</taxon>
        <taxon>Hexapoda</taxon>
        <taxon>Insecta</taxon>
        <taxon>Pterygota</taxon>
        <taxon>Neoptera</taxon>
        <taxon>Polyneoptera</taxon>
        <taxon>Phasmatodea</taxon>
        <taxon>Verophasmatodea</taxon>
        <taxon>Anareolatae</taxon>
        <taxon>Phasmatidae</taxon>
        <taxon>Eurycanthinae</taxon>
        <taxon>Dryococelus</taxon>
    </lineage>
</organism>
<protein>
    <recommendedName>
        <fullName evidence="1">PiggyBac transposable element-derived protein domain-containing protein</fullName>
    </recommendedName>
</protein>